<feature type="region of interest" description="Disordered" evidence="1">
    <location>
        <begin position="351"/>
        <end position="414"/>
    </location>
</feature>
<feature type="compositionally biased region" description="Basic and acidic residues" evidence="1">
    <location>
        <begin position="274"/>
        <end position="287"/>
    </location>
</feature>
<feature type="region of interest" description="Disordered" evidence="1">
    <location>
        <begin position="803"/>
        <end position="843"/>
    </location>
</feature>
<protein>
    <submittedName>
        <fullName evidence="2">Uncharacterized protein</fullName>
    </submittedName>
</protein>
<feature type="region of interest" description="Disordered" evidence="1">
    <location>
        <begin position="274"/>
        <end position="327"/>
    </location>
</feature>
<sequence length="917" mass="100587">MKRPRQSLAKAPKRSNIHDSDPDAPVTKRPKGAEPLKPRTGPRRKVASNHQPSLSEEPSHYSDTHSQQNIQSPSELPTHNDSTELDPCSSSPLSNLSDENENQHKPKRLAASEDLSIDALAQSENQHPSPGGPIAVSNEVRERILTHSRQVYEFKTRRKNQELQAEKQWIEGHRDRLARFSDVLSLKYMVTGPVVQACTRCNSLGQKCTIPGNLARCEKCATDRLAKRCSVFRMYCFDRVVALSGASRSEVEAVHQSVNGYSSEDDFKITDTRLLPKERDQSMKEPESIVPELSLEESGPSLLLQQDPVPSSERRDDSQTIRPESPDMLDAIESAPLEEFAAQGELDKATGLDVQRASSEAAWSSSSAVEKLASKEQLLETSNPAVPSSVDITQDDAPFEKEGEEAGASDNLSEPACVEAGRNETDMVHACEGQGSSDHEVIAEKNPPEEKDTTVTPTAVMSPSTETTREPGTARDALPPENNTGPKSGTQVDQELTIHMEVNRLSQTDVTDGTRVENAPTKETYQGDLPRGAPEEDGNSMSQETKSRPDMDERSEQVACKDPSEMPDMTNLGHQGASECPQTAPRSSLGAMNVIVPNTGDNDEPPQENLQQTASAMDMNIAKDQSESTDEHQLHHVELQASVGNPMVDVVAEEERGARYRAAAGEVDIRDAVADLSLRGEPETGDVMEPTMSIHNQEPLEQAGSEMDSEIRGHPAESADTPTVQFTEQLVVDTVDELHQLHRDELQEAIKSSMVDVAAEEGESTGSRMPITELEIYNTSTDLSLFASQASLSPPIPAFLSLYSEPPSPERRRMPNSDAYDDENRTPRQNIPIPSMYRVEPPPTMQTVNTTTPSALSDILDRVWESVLEMEVSARNGDLQLVGGHSDQIHARLEEAREAALRISQRASQISRLASEL</sequence>
<evidence type="ECO:0000256" key="1">
    <source>
        <dbReference type="SAM" id="MobiDB-lite"/>
    </source>
</evidence>
<organism evidence="2 3">
    <name type="scientific">Moniliophthora roreri</name>
    <name type="common">Frosty pod rot fungus</name>
    <name type="synonym">Monilia roreri</name>
    <dbReference type="NCBI Taxonomy" id="221103"/>
    <lineage>
        <taxon>Eukaryota</taxon>
        <taxon>Fungi</taxon>
        <taxon>Dikarya</taxon>
        <taxon>Basidiomycota</taxon>
        <taxon>Agaricomycotina</taxon>
        <taxon>Agaricomycetes</taxon>
        <taxon>Agaricomycetidae</taxon>
        <taxon>Agaricales</taxon>
        <taxon>Marasmiineae</taxon>
        <taxon>Marasmiaceae</taxon>
        <taxon>Moniliophthora</taxon>
    </lineage>
</organism>
<gene>
    <name evidence="2" type="ORF">WG66_17351</name>
</gene>
<accession>A0A0W0F176</accession>
<feature type="compositionally biased region" description="Basic and acidic residues" evidence="1">
    <location>
        <begin position="545"/>
        <end position="556"/>
    </location>
</feature>
<feature type="compositionally biased region" description="Polar residues" evidence="1">
    <location>
        <begin position="88"/>
        <end position="97"/>
    </location>
</feature>
<name>A0A0W0F176_MONRR</name>
<dbReference type="EMBL" id="LATX01002399">
    <property type="protein sequence ID" value="KTB30059.1"/>
    <property type="molecule type" value="Genomic_DNA"/>
</dbReference>
<evidence type="ECO:0000313" key="3">
    <source>
        <dbReference type="Proteomes" id="UP000054988"/>
    </source>
</evidence>
<feature type="compositionally biased region" description="Basic and acidic residues" evidence="1">
    <location>
        <begin position="624"/>
        <end position="633"/>
    </location>
</feature>
<feature type="compositionally biased region" description="Low complexity" evidence="1">
    <location>
        <begin position="291"/>
        <end position="304"/>
    </location>
</feature>
<feature type="region of interest" description="Disordered" evidence="1">
    <location>
        <begin position="1"/>
        <end position="106"/>
    </location>
</feature>
<feature type="compositionally biased region" description="Polar residues" evidence="1">
    <location>
        <begin position="454"/>
        <end position="466"/>
    </location>
</feature>
<proteinExistence type="predicted"/>
<feature type="region of interest" description="Disordered" evidence="1">
    <location>
        <begin position="701"/>
        <end position="721"/>
    </location>
</feature>
<feature type="compositionally biased region" description="Polar residues" evidence="1">
    <location>
        <begin position="379"/>
        <end position="392"/>
    </location>
</feature>
<feature type="compositionally biased region" description="Basic and acidic residues" evidence="1">
    <location>
        <begin position="437"/>
        <end position="453"/>
    </location>
</feature>
<comment type="caution">
    <text evidence="2">The sequence shown here is derived from an EMBL/GenBank/DDBJ whole genome shotgun (WGS) entry which is preliminary data.</text>
</comment>
<reference evidence="2 3" key="1">
    <citation type="submission" date="2015-12" db="EMBL/GenBank/DDBJ databases">
        <title>Draft genome sequence of Moniliophthora roreri, the causal agent of frosty pod rot of cacao.</title>
        <authorList>
            <person name="Aime M.C."/>
            <person name="Diaz-Valderrama J.R."/>
            <person name="Kijpornyongpan T."/>
            <person name="Phillips-Mora W."/>
        </authorList>
    </citation>
    <scope>NUCLEOTIDE SEQUENCE [LARGE SCALE GENOMIC DNA]</scope>
    <source>
        <strain evidence="2 3">MCA 2952</strain>
    </source>
</reference>
<dbReference type="AlphaFoldDB" id="A0A0W0F176"/>
<feature type="compositionally biased region" description="Basic residues" evidence="1">
    <location>
        <begin position="1"/>
        <end position="15"/>
    </location>
</feature>
<feature type="compositionally biased region" description="Polar residues" evidence="1">
    <location>
        <begin position="64"/>
        <end position="80"/>
    </location>
</feature>
<dbReference type="Proteomes" id="UP000054988">
    <property type="component" value="Unassembled WGS sequence"/>
</dbReference>
<feature type="compositionally biased region" description="Low complexity" evidence="1">
    <location>
        <begin position="357"/>
        <end position="368"/>
    </location>
</feature>
<feature type="region of interest" description="Disordered" evidence="1">
    <location>
        <begin position="433"/>
        <end position="633"/>
    </location>
</feature>
<evidence type="ECO:0000313" key="2">
    <source>
        <dbReference type="EMBL" id="KTB30059.1"/>
    </source>
</evidence>
<feature type="compositionally biased region" description="Polar residues" evidence="1">
    <location>
        <begin position="481"/>
        <end position="494"/>
    </location>
</feature>